<feature type="compositionally biased region" description="Acidic residues" evidence="1">
    <location>
        <begin position="452"/>
        <end position="464"/>
    </location>
</feature>
<feature type="region of interest" description="Disordered" evidence="1">
    <location>
        <begin position="409"/>
        <end position="466"/>
    </location>
</feature>
<name>A0ABQ5EHG1_9ASTR</name>
<reference evidence="2" key="2">
    <citation type="submission" date="2022-01" db="EMBL/GenBank/DDBJ databases">
        <authorList>
            <person name="Yamashiro T."/>
            <person name="Shiraishi A."/>
            <person name="Satake H."/>
            <person name="Nakayama K."/>
        </authorList>
    </citation>
    <scope>NUCLEOTIDE SEQUENCE</scope>
</reference>
<organism evidence="2 3">
    <name type="scientific">Tanacetum coccineum</name>
    <dbReference type="NCBI Taxonomy" id="301880"/>
    <lineage>
        <taxon>Eukaryota</taxon>
        <taxon>Viridiplantae</taxon>
        <taxon>Streptophyta</taxon>
        <taxon>Embryophyta</taxon>
        <taxon>Tracheophyta</taxon>
        <taxon>Spermatophyta</taxon>
        <taxon>Magnoliopsida</taxon>
        <taxon>eudicotyledons</taxon>
        <taxon>Gunneridae</taxon>
        <taxon>Pentapetalae</taxon>
        <taxon>asterids</taxon>
        <taxon>campanulids</taxon>
        <taxon>Asterales</taxon>
        <taxon>Asteraceae</taxon>
        <taxon>Asteroideae</taxon>
        <taxon>Anthemideae</taxon>
        <taxon>Anthemidinae</taxon>
        <taxon>Tanacetum</taxon>
    </lineage>
</organism>
<gene>
    <name evidence="2" type="ORF">Tco_0976500</name>
</gene>
<comment type="caution">
    <text evidence="2">The sequence shown here is derived from an EMBL/GenBank/DDBJ whole genome shotgun (WGS) entry which is preliminary data.</text>
</comment>
<keyword evidence="3" id="KW-1185">Reference proteome</keyword>
<evidence type="ECO:0000313" key="2">
    <source>
        <dbReference type="EMBL" id="GJT50343.1"/>
    </source>
</evidence>
<feature type="compositionally biased region" description="Polar residues" evidence="1">
    <location>
        <begin position="421"/>
        <end position="431"/>
    </location>
</feature>
<sequence>MAKELSVWLGIKDLVRESRRAEIRRRGMSVVTSFFSLAARQIGQTCYSYIIFKLKLTPLLHHLLFMGPPEETGCTLPLEETCCSLTACSLPSEERRLAAPYLLRRLAAPYLMRRLAASYLMRRHYSLVIASGPEDFIRGGFLDLGLGARPAEGFIQEALCLELLVQNGSVGCVSLGSVSTEVVSMHHRLYVSFRIFSRPFFLVDLVARSKGVSSGIQRFYLIFLMAKKDMHTYVSRLKDTELETLIATYDIPLDLRPRLPDPNFRMINLPSRQIRPIVISSSSWSRQLRGIGSLLAKCGDPAHVCMEGVKSGLKLWKAKYFLIDHRAIPFHMPWRHPCSWQFLSIHDFRCMPSLDKVTVREEPHGLDTSILDRVGDRTTSPAPVGTAIPRASLEEIAVTWPDRKVVTKADNAAKRKASIGSKISTNATKKTQSSKKRSGAGSSGQAAGDGVEQADDGTLDDDDQRDYPEFATEDIKSLNDANQGEHKNIIPLRTSDSSIGLDVIYPPILLPDKEVEPYGELSGGVRRTTRTGFCVSHGRVSSCSRGCPSSFDAQTLDVDVDVDEISIHGNVDPYYEARVSNTAGDVLKRDLLLLIPRTYYIPYPYDESSENPKVCKTALDRFPTPAETQWLRELFSVELSGHMSVLQCQLIIHESMLNAQYDHSLRNSTVHANEEVSRLAAQLRVFKSRCLTAEGKLSSWDNKHRKYRSERDALAIEKAKIKEELVETKPHLEHHGRQTKEIQVVDAFPATTFPFLDKVSQNSQSSLQDIARLEPDRIMPSHQTSSATTQMSRLIYALPALVDVAFGLGLLNQYGPVLAEQLLGCGPRVRT</sequence>
<dbReference type="EMBL" id="BQNB010016312">
    <property type="protein sequence ID" value="GJT50343.1"/>
    <property type="molecule type" value="Genomic_DNA"/>
</dbReference>
<feature type="compositionally biased region" description="Low complexity" evidence="1">
    <location>
        <begin position="439"/>
        <end position="450"/>
    </location>
</feature>
<accession>A0ABQ5EHG1</accession>
<protein>
    <submittedName>
        <fullName evidence="2">Uncharacterized protein</fullName>
    </submittedName>
</protein>
<proteinExistence type="predicted"/>
<evidence type="ECO:0000256" key="1">
    <source>
        <dbReference type="SAM" id="MobiDB-lite"/>
    </source>
</evidence>
<evidence type="ECO:0000313" key="3">
    <source>
        <dbReference type="Proteomes" id="UP001151760"/>
    </source>
</evidence>
<reference evidence="2" key="1">
    <citation type="journal article" date="2022" name="Int. J. Mol. Sci.">
        <title>Draft Genome of Tanacetum Coccineum: Genomic Comparison of Closely Related Tanacetum-Family Plants.</title>
        <authorList>
            <person name="Yamashiro T."/>
            <person name="Shiraishi A."/>
            <person name="Nakayama K."/>
            <person name="Satake H."/>
        </authorList>
    </citation>
    <scope>NUCLEOTIDE SEQUENCE</scope>
</reference>
<dbReference type="Proteomes" id="UP001151760">
    <property type="component" value="Unassembled WGS sequence"/>
</dbReference>